<dbReference type="AlphaFoldDB" id="A0A9J7B329"/>
<dbReference type="SUPFAM" id="SSF52540">
    <property type="entry name" value="P-loop containing nucleoside triphosphate hydrolases"/>
    <property type="match status" value="1"/>
</dbReference>
<dbReference type="InterPro" id="IPR050445">
    <property type="entry name" value="Bact_polysacc_biosynth/exp"/>
</dbReference>
<evidence type="ECO:0000256" key="3">
    <source>
        <dbReference type="ARBA" id="ARBA00022692"/>
    </source>
</evidence>
<evidence type="ECO:0000313" key="12">
    <source>
        <dbReference type="Proteomes" id="UP001060336"/>
    </source>
</evidence>
<gene>
    <name evidence="11" type="ORF">NUH88_10200</name>
</gene>
<feature type="transmembrane region" description="Helical" evidence="8">
    <location>
        <begin position="494"/>
        <end position="518"/>
    </location>
</feature>
<evidence type="ECO:0000256" key="2">
    <source>
        <dbReference type="ARBA" id="ARBA00022475"/>
    </source>
</evidence>
<dbReference type="KEGG" id="naci:NUH88_10200"/>
<organism evidence="11 12">
    <name type="scientific">Nisaea acidiphila</name>
    <dbReference type="NCBI Taxonomy" id="1862145"/>
    <lineage>
        <taxon>Bacteria</taxon>
        <taxon>Pseudomonadati</taxon>
        <taxon>Pseudomonadota</taxon>
        <taxon>Alphaproteobacteria</taxon>
        <taxon>Rhodospirillales</taxon>
        <taxon>Thalassobaculaceae</taxon>
        <taxon>Nisaea</taxon>
    </lineage>
</organism>
<dbReference type="CDD" id="cd05387">
    <property type="entry name" value="BY-kinase"/>
    <property type="match status" value="1"/>
</dbReference>
<keyword evidence="3 8" id="KW-0812">Transmembrane</keyword>
<accession>A0A9J7B329</accession>
<comment type="subcellular location">
    <subcellularLocation>
        <location evidence="1">Cell membrane</location>
        <topology evidence="1">Multi-pass membrane protein</topology>
    </subcellularLocation>
</comment>
<keyword evidence="2" id="KW-1003">Cell membrane</keyword>
<dbReference type="Pfam" id="PF13807">
    <property type="entry name" value="GNVR"/>
    <property type="match status" value="1"/>
</dbReference>
<dbReference type="PANTHER" id="PTHR32309">
    <property type="entry name" value="TYROSINE-PROTEIN KINASE"/>
    <property type="match status" value="1"/>
</dbReference>
<evidence type="ECO:0000256" key="6">
    <source>
        <dbReference type="ARBA" id="ARBA00022989"/>
    </source>
</evidence>
<evidence type="ECO:0000256" key="5">
    <source>
        <dbReference type="ARBA" id="ARBA00022840"/>
    </source>
</evidence>
<reference evidence="11" key="1">
    <citation type="submission" date="2022-08" db="EMBL/GenBank/DDBJ databases">
        <title>Nisaea acidiphila sp. nov., isolated from a marine algal debris and emended description of the genus Nisaea Urios et al. 2008.</title>
        <authorList>
            <person name="Kwon K."/>
        </authorList>
    </citation>
    <scope>NUCLEOTIDE SEQUENCE</scope>
    <source>
        <strain evidence="11">MEBiC11861</strain>
    </source>
</reference>
<sequence length="794" mass="87387">MANVTAFPRGRRGAEAPSALFADPLDSGETFDLWRLLSVMRRRLFLILTVMVLVPLATGLVVFSLKPVFSGNAKLLMKEGGGTYNIQGFTLPQGLGTNSANLPTETAYLQSRTFAEKVIDKLELDRLPEFNPALRSDGDSGWGAVKKSAGELLAMLHLDETLSHWFDSANGWLIDNLGIDLTELPAGASAERETLSADALRAEVTNSFLDRLAVDGEQLSRVITIEFQSNDPTLAARVPNTIADMFLEQKRNQRDDAVRQSSRWLTDQVAALQERLLQSEEKLERFRREEGLLDVRGTELMRQQLIKLNDQLIQTSTERAEREARLRQVQLLIDQEKGTESIAPVLASTLINNLRLQEAQIQQRLAEQLTTLRDGHPDVIKTRRELEDVRATIAGEVRKIVQSMRNETEIARVREANVQNAVSELKAVMEGQTEAEIALRAIQAEVLANQNLYEIMLNRLAAVDLESQEPEQVGAEVISRAVVPRVPIAPKKKLAVLASVLAAMILAALLALLMDFLIRGFKNAKQVEQATGLPVIASIPLSHYVKEAKSPLFEMVRRRPGSAVGQGIRKLRTALNLLGEGKPIRTVLITSSIAGEGKSSIALALVVNAVSAGLRTLVIDCDTVNGSVTKQLDGDGSRGLKQFLEGDGEVEDAIEFDLELGIHYVATGGLISNSDDLFGSRRMAELLRYAEKNFDFTVVDAGPASVVSDTLVVVPQVDATVFVVEWERTRRETAEQTIREIFELGENLAGIVMSKNDLRIQSIDGGAEAYDGQYYGADAGVPLEREDRDWGQVR</sequence>
<dbReference type="GO" id="GO:0005886">
    <property type="term" value="C:plasma membrane"/>
    <property type="evidence" value="ECO:0007669"/>
    <property type="project" value="UniProtKB-SubCell"/>
</dbReference>
<evidence type="ECO:0000256" key="1">
    <source>
        <dbReference type="ARBA" id="ARBA00004651"/>
    </source>
</evidence>
<proteinExistence type="predicted"/>
<keyword evidence="4" id="KW-0547">Nucleotide-binding</keyword>
<dbReference type="InterPro" id="IPR003856">
    <property type="entry name" value="LPS_length_determ_N"/>
</dbReference>
<evidence type="ECO:0000259" key="10">
    <source>
        <dbReference type="Pfam" id="PF13807"/>
    </source>
</evidence>
<feature type="domain" description="Polysaccharide chain length determinant N-terminal" evidence="9">
    <location>
        <begin position="29"/>
        <end position="122"/>
    </location>
</feature>
<evidence type="ECO:0000256" key="7">
    <source>
        <dbReference type="ARBA" id="ARBA00023136"/>
    </source>
</evidence>
<evidence type="ECO:0000256" key="8">
    <source>
        <dbReference type="SAM" id="Phobius"/>
    </source>
</evidence>
<dbReference type="RefSeq" id="WP_257771886.1">
    <property type="nucleotide sequence ID" value="NZ_CP102480.1"/>
</dbReference>
<dbReference type="Pfam" id="PF02706">
    <property type="entry name" value="Wzz"/>
    <property type="match status" value="1"/>
</dbReference>
<name>A0A9J7B329_9PROT</name>
<feature type="transmembrane region" description="Helical" evidence="8">
    <location>
        <begin position="44"/>
        <end position="65"/>
    </location>
</feature>
<evidence type="ECO:0000256" key="4">
    <source>
        <dbReference type="ARBA" id="ARBA00022741"/>
    </source>
</evidence>
<protein>
    <submittedName>
        <fullName evidence="11">Wzz/FepE/Etk N-terminal domain-containing protein</fullName>
    </submittedName>
</protein>
<keyword evidence="7 8" id="KW-0472">Membrane</keyword>
<dbReference type="PANTHER" id="PTHR32309:SF13">
    <property type="entry name" value="FERRIC ENTEROBACTIN TRANSPORT PROTEIN FEPE"/>
    <property type="match status" value="1"/>
</dbReference>
<keyword evidence="5" id="KW-0067">ATP-binding</keyword>
<dbReference type="InterPro" id="IPR005702">
    <property type="entry name" value="Wzc-like_C"/>
</dbReference>
<dbReference type="GO" id="GO:0004713">
    <property type="term" value="F:protein tyrosine kinase activity"/>
    <property type="evidence" value="ECO:0007669"/>
    <property type="project" value="TreeGrafter"/>
</dbReference>
<keyword evidence="6 8" id="KW-1133">Transmembrane helix</keyword>
<dbReference type="InterPro" id="IPR027417">
    <property type="entry name" value="P-loop_NTPase"/>
</dbReference>
<dbReference type="EMBL" id="CP102480">
    <property type="protein sequence ID" value="UUX52053.1"/>
    <property type="molecule type" value="Genomic_DNA"/>
</dbReference>
<keyword evidence="12" id="KW-1185">Reference proteome</keyword>
<dbReference type="InterPro" id="IPR032807">
    <property type="entry name" value="GNVR"/>
</dbReference>
<dbReference type="Proteomes" id="UP001060336">
    <property type="component" value="Chromosome"/>
</dbReference>
<evidence type="ECO:0000313" key="11">
    <source>
        <dbReference type="EMBL" id="UUX52053.1"/>
    </source>
</evidence>
<evidence type="ECO:0000259" key="9">
    <source>
        <dbReference type="Pfam" id="PF02706"/>
    </source>
</evidence>
<dbReference type="Gene3D" id="3.40.50.300">
    <property type="entry name" value="P-loop containing nucleotide triphosphate hydrolases"/>
    <property type="match status" value="1"/>
</dbReference>
<feature type="domain" description="Tyrosine-protein kinase G-rich" evidence="10">
    <location>
        <begin position="442"/>
        <end position="513"/>
    </location>
</feature>